<dbReference type="OrthoDB" id="432719at2759"/>
<dbReference type="InterPro" id="IPR036163">
    <property type="entry name" value="HMA_dom_sf"/>
</dbReference>
<comment type="caution">
    <text evidence="13">The sequence shown here is derived from an EMBL/GenBank/DDBJ whole genome shotgun (WGS) entry which is preliminary data.</text>
</comment>
<dbReference type="Gene3D" id="3.40.1110.10">
    <property type="entry name" value="Calcium-transporting ATPase, cytoplasmic domain N"/>
    <property type="match status" value="1"/>
</dbReference>
<keyword evidence="14" id="KW-1185">Reference proteome</keyword>
<feature type="region of interest" description="Disordered" evidence="11">
    <location>
        <begin position="87"/>
        <end position="116"/>
    </location>
</feature>
<feature type="transmembrane region" description="Helical" evidence="10">
    <location>
        <begin position="1136"/>
        <end position="1157"/>
    </location>
</feature>
<dbReference type="GO" id="GO:0016020">
    <property type="term" value="C:membrane"/>
    <property type="evidence" value="ECO:0007669"/>
    <property type="project" value="UniProtKB-SubCell"/>
</dbReference>
<keyword evidence="4 10" id="KW-0479">Metal-binding</keyword>
<keyword evidence="8 10" id="KW-1133">Transmembrane helix</keyword>
<evidence type="ECO:0000259" key="12">
    <source>
        <dbReference type="PROSITE" id="PS50846"/>
    </source>
</evidence>
<keyword evidence="6 10" id="KW-0067">ATP-binding</keyword>
<comment type="subcellular location">
    <subcellularLocation>
        <location evidence="1">Membrane</location>
        <topology evidence="1">Multi-pass membrane protein</topology>
    </subcellularLocation>
</comment>
<keyword evidence="9 10" id="KW-0472">Membrane</keyword>
<dbReference type="InterPro" id="IPR059000">
    <property type="entry name" value="ATPase_P-type_domA"/>
</dbReference>
<feature type="transmembrane region" description="Helical" evidence="10">
    <location>
        <begin position="736"/>
        <end position="759"/>
    </location>
</feature>
<dbReference type="Pfam" id="PF00702">
    <property type="entry name" value="Hydrolase"/>
    <property type="match status" value="1"/>
</dbReference>
<dbReference type="CDD" id="cd02094">
    <property type="entry name" value="P-type_ATPase_Cu-like"/>
    <property type="match status" value="1"/>
</dbReference>
<feature type="transmembrane region" description="Helical" evidence="10">
    <location>
        <begin position="576"/>
        <end position="594"/>
    </location>
</feature>
<accession>A0A9W9R9Z9</accession>
<keyword evidence="7" id="KW-1278">Translocase</keyword>
<dbReference type="InterPro" id="IPR036412">
    <property type="entry name" value="HAD-like_sf"/>
</dbReference>
<feature type="transmembrane region" description="Helical" evidence="10">
    <location>
        <begin position="541"/>
        <end position="564"/>
    </location>
</feature>
<evidence type="ECO:0000313" key="14">
    <source>
        <dbReference type="Proteomes" id="UP001147752"/>
    </source>
</evidence>
<dbReference type="PRINTS" id="PR00119">
    <property type="entry name" value="CATATPASE"/>
</dbReference>
<dbReference type="InterPro" id="IPR006121">
    <property type="entry name" value="HMA_dom"/>
</dbReference>
<dbReference type="GO" id="GO:0005507">
    <property type="term" value="F:copper ion binding"/>
    <property type="evidence" value="ECO:0007669"/>
    <property type="project" value="TreeGrafter"/>
</dbReference>
<dbReference type="PROSITE" id="PS01047">
    <property type="entry name" value="HMA_1"/>
    <property type="match status" value="2"/>
</dbReference>
<dbReference type="Gene3D" id="3.40.50.1000">
    <property type="entry name" value="HAD superfamily/HAD-like"/>
    <property type="match status" value="1"/>
</dbReference>
<evidence type="ECO:0000313" key="13">
    <source>
        <dbReference type="EMBL" id="KAJ5356268.1"/>
    </source>
</evidence>
<dbReference type="InterPro" id="IPR023214">
    <property type="entry name" value="HAD_sf"/>
</dbReference>
<evidence type="ECO:0000256" key="10">
    <source>
        <dbReference type="RuleBase" id="RU362081"/>
    </source>
</evidence>
<dbReference type="GO" id="GO:0043682">
    <property type="term" value="F:P-type divalent copper transporter activity"/>
    <property type="evidence" value="ECO:0007669"/>
    <property type="project" value="TreeGrafter"/>
</dbReference>
<evidence type="ECO:0000256" key="6">
    <source>
        <dbReference type="ARBA" id="ARBA00022840"/>
    </source>
</evidence>
<dbReference type="Pfam" id="PF00403">
    <property type="entry name" value="HMA"/>
    <property type="match status" value="2"/>
</dbReference>
<evidence type="ECO:0000256" key="1">
    <source>
        <dbReference type="ARBA" id="ARBA00004141"/>
    </source>
</evidence>
<dbReference type="InterPro" id="IPR027256">
    <property type="entry name" value="P-typ_ATPase_IB"/>
</dbReference>
<dbReference type="PROSITE" id="PS50846">
    <property type="entry name" value="HMA_2"/>
    <property type="match status" value="2"/>
</dbReference>
<dbReference type="SUPFAM" id="SSF56784">
    <property type="entry name" value="HAD-like"/>
    <property type="match status" value="1"/>
</dbReference>
<proteinExistence type="inferred from homology"/>
<dbReference type="NCBIfam" id="TIGR01494">
    <property type="entry name" value="ATPase_P-type"/>
    <property type="match status" value="2"/>
</dbReference>
<dbReference type="PROSITE" id="PS00154">
    <property type="entry name" value="ATPASE_E1_E2"/>
    <property type="match status" value="1"/>
</dbReference>
<feature type="transmembrane region" description="Helical" evidence="10">
    <location>
        <begin position="447"/>
        <end position="467"/>
    </location>
</feature>
<dbReference type="PANTHER" id="PTHR43520:SF32">
    <property type="entry name" value="COPPER RESISTANCE P-TYPE ATPASE (EUROFUNG)"/>
    <property type="match status" value="1"/>
</dbReference>
<organism evidence="13 14">
    <name type="scientific">Penicillium concentricum</name>
    <dbReference type="NCBI Taxonomy" id="293559"/>
    <lineage>
        <taxon>Eukaryota</taxon>
        <taxon>Fungi</taxon>
        <taxon>Dikarya</taxon>
        <taxon>Ascomycota</taxon>
        <taxon>Pezizomycotina</taxon>
        <taxon>Eurotiomycetes</taxon>
        <taxon>Eurotiomycetidae</taxon>
        <taxon>Eurotiales</taxon>
        <taxon>Aspergillaceae</taxon>
        <taxon>Penicillium</taxon>
    </lineage>
</organism>
<dbReference type="InterPro" id="IPR008250">
    <property type="entry name" value="ATPase_P-typ_transduc_dom_A_sf"/>
</dbReference>
<dbReference type="InterPro" id="IPR023299">
    <property type="entry name" value="ATPase_P-typ_cyto_dom_N"/>
</dbReference>
<dbReference type="GO" id="GO:0005524">
    <property type="term" value="F:ATP binding"/>
    <property type="evidence" value="ECO:0007669"/>
    <property type="project" value="UniProtKB-UniRule"/>
</dbReference>
<dbReference type="SFLD" id="SFLDS00003">
    <property type="entry name" value="Haloacid_Dehalogenase"/>
    <property type="match status" value="1"/>
</dbReference>
<keyword evidence="3 10" id="KW-0812">Transmembrane</keyword>
<dbReference type="EMBL" id="JAPZBT010000006">
    <property type="protein sequence ID" value="KAJ5356268.1"/>
    <property type="molecule type" value="Genomic_DNA"/>
</dbReference>
<evidence type="ECO:0000256" key="2">
    <source>
        <dbReference type="ARBA" id="ARBA00006024"/>
    </source>
</evidence>
<dbReference type="Pfam" id="PF00122">
    <property type="entry name" value="E1-E2_ATPase"/>
    <property type="match status" value="1"/>
</dbReference>
<evidence type="ECO:0000256" key="8">
    <source>
        <dbReference type="ARBA" id="ARBA00022989"/>
    </source>
</evidence>
<evidence type="ECO:0000256" key="4">
    <source>
        <dbReference type="ARBA" id="ARBA00022723"/>
    </source>
</evidence>
<dbReference type="CDD" id="cd00371">
    <property type="entry name" value="HMA"/>
    <property type="match status" value="2"/>
</dbReference>
<dbReference type="InterPro" id="IPR044492">
    <property type="entry name" value="P_typ_ATPase_HD_dom"/>
</dbReference>
<dbReference type="SUPFAM" id="SSF81660">
    <property type="entry name" value="Metal cation-transporting ATPase, ATP-binding domain N"/>
    <property type="match status" value="1"/>
</dbReference>
<protein>
    <recommendedName>
        <fullName evidence="12">HMA domain-containing protein</fullName>
    </recommendedName>
</protein>
<evidence type="ECO:0000256" key="9">
    <source>
        <dbReference type="ARBA" id="ARBA00023136"/>
    </source>
</evidence>
<dbReference type="SFLD" id="SFLDG00002">
    <property type="entry name" value="C1.7:_P-type_atpase_like"/>
    <property type="match status" value="1"/>
</dbReference>
<dbReference type="SFLD" id="SFLDF00027">
    <property type="entry name" value="p-type_atpase"/>
    <property type="match status" value="1"/>
</dbReference>
<evidence type="ECO:0000256" key="7">
    <source>
        <dbReference type="ARBA" id="ARBA00022967"/>
    </source>
</evidence>
<dbReference type="Gene3D" id="3.30.70.100">
    <property type="match status" value="3"/>
</dbReference>
<dbReference type="NCBIfam" id="TIGR01525">
    <property type="entry name" value="ATPase-IB_hvy"/>
    <property type="match status" value="1"/>
</dbReference>
<evidence type="ECO:0000256" key="5">
    <source>
        <dbReference type="ARBA" id="ARBA00022741"/>
    </source>
</evidence>
<comment type="similarity">
    <text evidence="2 10">Belongs to the cation transport ATPase (P-type) (TC 3.A.3) family. Type IB subfamily.</text>
</comment>
<gene>
    <name evidence="13" type="ORF">N7517_010877</name>
</gene>
<dbReference type="PANTHER" id="PTHR43520">
    <property type="entry name" value="ATP7, ISOFORM B"/>
    <property type="match status" value="1"/>
</dbReference>
<dbReference type="InterPro" id="IPR018303">
    <property type="entry name" value="ATPase_P-typ_P_site"/>
</dbReference>
<reference evidence="13" key="1">
    <citation type="submission" date="2022-12" db="EMBL/GenBank/DDBJ databases">
        <authorList>
            <person name="Petersen C."/>
        </authorList>
    </citation>
    <scope>NUCLEOTIDE SEQUENCE</scope>
    <source>
        <strain evidence="13">IBT 3081</strain>
    </source>
</reference>
<dbReference type="Proteomes" id="UP001147752">
    <property type="component" value="Unassembled WGS sequence"/>
</dbReference>
<dbReference type="GO" id="GO:0055070">
    <property type="term" value="P:copper ion homeostasis"/>
    <property type="evidence" value="ECO:0007669"/>
    <property type="project" value="TreeGrafter"/>
</dbReference>
<feature type="domain" description="HMA" evidence="12">
    <location>
        <begin position="180"/>
        <end position="245"/>
    </location>
</feature>
<dbReference type="InterPro" id="IPR001757">
    <property type="entry name" value="P_typ_ATPase"/>
</dbReference>
<dbReference type="SUPFAM" id="SSF81665">
    <property type="entry name" value="Calcium ATPase, transmembrane domain M"/>
    <property type="match status" value="1"/>
</dbReference>
<dbReference type="SUPFAM" id="SSF81653">
    <property type="entry name" value="Calcium ATPase, transduction domain A"/>
    <property type="match status" value="1"/>
</dbReference>
<evidence type="ECO:0000256" key="11">
    <source>
        <dbReference type="SAM" id="MobiDB-lite"/>
    </source>
</evidence>
<keyword evidence="5 10" id="KW-0547">Nucleotide-binding</keyword>
<dbReference type="GO" id="GO:0016887">
    <property type="term" value="F:ATP hydrolysis activity"/>
    <property type="evidence" value="ECO:0007669"/>
    <property type="project" value="InterPro"/>
</dbReference>
<dbReference type="InterPro" id="IPR017969">
    <property type="entry name" value="Heavy-metal-associated_CS"/>
</dbReference>
<dbReference type="FunFam" id="2.70.150.10:FF:000068">
    <property type="entry name" value="Copper resistance-associated P-type ATPase"/>
    <property type="match status" value="1"/>
</dbReference>
<dbReference type="FunFam" id="3.30.70.100:FF:000001">
    <property type="entry name" value="ATPase copper transporting beta"/>
    <property type="match status" value="2"/>
</dbReference>
<dbReference type="GeneID" id="81467783"/>
<feature type="domain" description="HMA" evidence="12">
    <location>
        <begin position="267"/>
        <end position="332"/>
    </location>
</feature>
<dbReference type="RefSeq" id="XP_056574415.1">
    <property type="nucleotide sequence ID" value="XM_056728600.1"/>
</dbReference>
<reference evidence="13" key="2">
    <citation type="journal article" date="2023" name="IMA Fungus">
        <title>Comparative genomic study of the Penicillium genus elucidates a diverse pangenome and 15 lateral gene transfer events.</title>
        <authorList>
            <person name="Petersen C."/>
            <person name="Sorensen T."/>
            <person name="Nielsen M.R."/>
            <person name="Sondergaard T.E."/>
            <person name="Sorensen J.L."/>
            <person name="Fitzpatrick D.A."/>
            <person name="Frisvad J.C."/>
            <person name="Nielsen K.L."/>
        </authorList>
    </citation>
    <scope>NUCLEOTIDE SEQUENCE</scope>
    <source>
        <strain evidence="13">IBT 3081</strain>
    </source>
</reference>
<feature type="transmembrane region" description="Helical" evidence="10">
    <location>
        <begin position="779"/>
        <end position="807"/>
    </location>
</feature>
<feature type="transmembrane region" description="Helical" evidence="10">
    <location>
        <begin position="1169"/>
        <end position="1189"/>
    </location>
</feature>
<name>A0A9W9R9Z9_9EURO</name>
<evidence type="ECO:0000256" key="3">
    <source>
        <dbReference type="ARBA" id="ARBA00022692"/>
    </source>
</evidence>
<dbReference type="AlphaFoldDB" id="A0A9W9R9Z9"/>
<dbReference type="Gene3D" id="2.70.150.10">
    <property type="entry name" value="Calcium-transporting ATPase, cytoplasmic transduction domain A"/>
    <property type="match status" value="1"/>
</dbReference>
<sequence length="1202" mass="129939">MAPNDGIFPSQSRLTTILVNNLHCPSCVSNVKETLSTLNPAPFWVSTSILSQEIKIAHPITLKSSRIARALKDAAFDIDSVIADDSDEGDLEAQETGPSTTACPRSRRGKTEHDARVQSELHIKKCDECSKKLGALSLSSYDAPQDAPATKKIIPAVAAIRSSEEHLTSVMDDRLLDSRIRITLSISGMSCSSCVSKITGALQTQPWVQSADVNLLTSSAVVVVLDKSHVDEILETVRGSGYTVELIDCEELRPQNPSKPSGLGDIWRATYIIGGMTCSSCVGKVTDTLNHNAWVTKVDVNLVSGSATVEFQGKDHLEEIVGIIKDLGYTATLSDVESRTPSDERNSTRSVTIEVDGMHCMHCPQRIMDALAVYSDRLEVTEPPSKTQSKLTVSYTPDAPKFTIRNIMRTIADVDKAFNVSIYHPPTLEERSQAMHRRQQWQITRRLILAVLAAIPTFIIGIVYMSLVSKENPGRKYIEEPMWSGQASRSEWALFIISTPVYFFAADIFHRRMLTELKALWRPGSKVPMLRRFYRFGSMDMLMSLGTSIAYFSSIAILAMHATQPNDSPMASKTDSFFDAVVFLTMFLMIGRLLEAYSKAKAGDAVSLLGKLRPTEATLVHPAGTNSESTSTDPRTIPIDQLEFGDVVRVANGASPPYDGIVVNGESQFDESSLTGESKLVAKTNGDGVFSGTINKAGPVLVRITRLSGDSMLDQIIGAVREGQIRRAPIERTADLITGIFVPVITLIAVLDWIIWLALGVSGRLPESWMNNSPGGWEFWSLQFAISVFVVACPCGIGLAAPTALFVGGGLAARHGILVKGGGEAFQEASQLDCIVFDKTGTITEGGEPSITDHQIVDEHNIEEILGAVLELEQNSSHPIARAMVSFATSKQAPTLKAQTMDEIPGKGMKGSFQSNQGSSVVEVIVGNEALMHAHDISIPSASAEVLNTWKNQAKSVVLVGARISLTASVTEAIPWKVSIMLAVADPVRPEANETIRALRDRGVAVWMISGDNPMTAHAVGKIVGIPTENIIAGVLPEQKAEKIQYLQKTLQKPPSSSWLSRDKTPSSARAIVAMVGDGINDSPALTVADVGIAIGSGSDIAISSAEFVLVSSGLTSLLTLIDLSRVVFRRIKFNFAWALVYNCIAVPVAAGVFYPIVSNGTHIRLDPIWSSLAMALSSVSVICSSLLMKTRLPLVGFRARK</sequence>
<dbReference type="SUPFAM" id="SSF55008">
    <property type="entry name" value="HMA, heavy metal-associated domain"/>
    <property type="match status" value="4"/>
</dbReference>
<dbReference type="InterPro" id="IPR023298">
    <property type="entry name" value="ATPase_P-typ_TM_dom_sf"/>
</dbReference>